<evidence type="ECO:0000256" key="8">
    <source>
        <dbReference type="ARBA" id="ARBA00037387"/>
    </source>
</evidence>
<proteinExistence type="predicted"/>
<evidence type="ECO:0000259" key="11">
    <source>
        <dbReference type="PROSITE" id="PS51094"/>
    </source>
</evidence>
<name>A0ABU1HZ32_9MICO</name>
<evidence type="ECO:0000256" key="1">
    <source>
        <dbReference type="ARBA" id="ARBA00004496"/>
    </source>
</evidence>
<dbReference type="InterPro" id="IPR002178">
    <property type="entry name" value="PTS_EIIA_type-2_dom"/>
</dbReference>
<comment type="subcellular location">
    <subcellularLocation>
        <location evidence="1">Cytoplasm</location>
    </subcellularLocation>
</comment>
<gene>
    <name evidence="12" type="ORF">QE367_001107</name>
</gene>
<dbReference type="PANTHER" id="PTHR36203:SF1">
    <property type="entry name" value="ASCORBATE-SPECIFIC PTS SYSTEM EIIA COMPONENT"/>
    <property type="match status" value="1"/>
</dbReference>
<keyword evidence="5" id="KW-0808">Transferase</keyword>
<comment type="function">
    <text evidence="8">The phosphoenolpyruvate-dependent sugar phosphotransferase system (sugar PTS), a major carbohydrate active transport system, catalyzes the phosphorylation of incoming sugar substrates concomitantly with their translocation across the cell membrane. The enzyme II UlaABC PTS system is involved in ascorbate transport.</text>
</comment>
<feature type="domain" description="PTS EIIA type-2" evidence="11">
    <location>
        <begin position="4"/>
        <end position="147"/>
    </location>
</feature>
<keyword evidence="3" id="KW-0963">Cytoplasm</keyword>
<protein>
    <recommendedName>
        <fullName evidence="9">Ascorbate-specific PTS system EIIA component</fullName>
    </recommendedName>
    <alternativeName>
        <fullName evidence="10">Ascorbate-specific phosphotransferase enzyme IIA component</fullName>
    </alternativeName>
</protein>
<dbReference type="EMBL" id="JAVIZA010000001">
    <property type="protein sequence ID" value="MDR6166903.1"/>
    <property type="molecule type" value="Genomic_DNA"/>
</dbReference>
<dbReference type="RefSeq" id="WP_023954971.1">
    <property type="nucleotide sequence ID" value="NZ_CP018134.1"/>
</dbReference>
<evidence type="ECO:0000256" key="4">
    <source>
        <dbReference type="ARBA" id="ARBA00022553"/>
    </source>
</evidence>
<keyword evidence="6" id="KW-0598">Phosphotransferase system</keyword>
<dbReference type="Gene3D" id="3.40.930.10">
    <property type="entry name" value="Mannitol-specific EII, Chain A"/>
    <property type="match status" value="1"/>
</dbReference>
<keyword evidence="4" id="KW-0597">Phosphoprotein</keyword>
<dbReference type="InterPro" id="IPR051351">
    <property type="entry name" value="Ascorbate-PTS_EIIA_comp"/>
</dbReference>
<dbReference type="Proteomes" id="UP001260188">
    <property type="component" value="Unassembled WGS sequence"/>
</dbReference>
<evidence type="ECO:0000256" key="7">
    <source>
        <dbReference type="ARBA" id="ARBA00022777"/>
    </source>
</evidence>
<evidence type="ECO:0000256" key="9">
    <source>
        <dbReference type="ARBA" id="ARBA00041175"/>
    </source>
</evidence>
<evidence type="ECO:0000256" key="5">
    <source>
        <dbReference type="ARBA" id="ARBA00022679"/>
    </source>
</evidence>
<dbReference type="PROSITE" id="PS51094">
    <property type="entry name" value="PTS_EIIA_TYPE_2"/>
    <property type="match status" value="1"/>
</dbReference>
<keyword evidence="13" id="KW-1185">Reference proteome</keyword>
<keyword evidence="7" id="KW-0418">Kinase</keyword>
<dbReference type="InterPro" id="IPR016152">
    <property type="entry name" value="PTrfase/Anion_transptr"/>
</dbReference>
<sequence length="150" mass="16244">MLIEQLSDDRIQFATDLDGWRTAIETVSRPLLDDGSITRSYIDAMIESIAGGGTYIDLGFGIALAHTRPEKGVVRTGLSALWVDPAVLLNDEEAHPITLFFCLAATDTESHLSTMSELARLLSDDRARAVLLSARTTADVRAALTTGVIR</sequence>
<dbReference type="Pfam" id="PF00359">
    <property type="entry name" value="PTS_EIIA_2"/>
    <property type="match status" value="1"/>
</dbReference>
<comment type="caution">
    <text evidence="12">The sequence shown here is derived from an EMBL/GenBank/DDBJ whole genome shotgun (WGS) entry which is preliminary data.</text>
</comment>
<keyword evidence="2" id="KW-0813">Transport</keyword>
<reference evidence="12 13" key="1">
    <citation type="submission" date="2023-08" db="EMBL/GenBank/DDBJ databases">
        <title>Functional and genomic diversity of the sorghum phyllosphere microbiome.</title>
        <authorList>
            <person name="Shade A."/>
        </authorList>
    </citation>
    <scope>NUCLEOTIDE SEQUENCE [LARGE SCALE GENOMIC DNA]</scope>
    <source>
        <strain evidence="12 13">SORGH_AS_0919</strain>
    </source>
</reference>
<dbReference type="CDD" id="cd00211">
    <property type="entry name" value="PTS_IIA_fru"/>
    <property type="match status" value="1"/>
</dbReference>
<evidence type="ECO:0000256" key="10">
    <source>
        <dbReference type="ARBA" id="ARBA00042072"/>
    </source>
</evidence>
<evidence type="ECO:0000256" key="3">
    <source>
        <dbReference type="ARBA" id="ARBA00022490"/>
    </source>
</evidence>
<organism evidence="12 13">
    <name type="scientific">Microbacterium paludicola</name>
    <dbReference type="NCBI Taxonomy" id="300019"/>
    <lineage>
        <taxon>Bacteria</taxon>
        <taxon>Bacillati</taxon>
        <taxon>Actinomycetota</taxon>
        <taxon>Actinomycetes</taxon>
        <taxon>Micrococcales</taxon>
        <taxon>Microbacteriaceae</taxon>
        <taxon>Microbacterium</taxon>
    </lineage>
</organism>
<evidence type="ECO:0000256" key="6">
    <source>
        <dbReference type="ARBA" id="ARBA00022683"/>
    </source>
</evidence>
<dbReference type="SUPFAM" id="SSF55804">
    <property type="entry name" value="Phoshotransferase/anion transport protein"/>
    <property type="match status" value="1"/>
</dbReference>
<evidence type="ECO:0000313" key="12">
    <source>
        <dbReference type="EMBL" id="MDR6166903.1"/>
    </source>
</evidence>
<evidence type="ECO:0000256" key="2">
    <source>
        <dbReference type="ARBA" id="ARBA00022448"/>
    </source>
</evidence>
<accession>A0ABU1HZ32</accession>
<dbReference type="PANTHER" id="PTHR36203">
    <property type="entry name" value="ASCORBATE-SPECIFIC PTS SYSTEM EIIA COMPONENT"/>
    <property type="match status" value="1"/>
</dbReference>
<evidence type="ECO:0000313" key="13">
    <source>
        <dbReference type="Proteomes" id="UP001260188"/>
    </source>
</evidence>